<reference evidence="2 3" key="1">
    <citation type="submission" date="2018-11" db="EMBL/GenBank/DDBJ databases">
        <title>Chitinophaga lutea sp.nov., isolate from arsenic contaminated soil.</title>
        <authorList>
            <person name="Zong Y."/>
        </authorList>
    </citation>
    <scope>NUCLEOTIDE SEQUENCE [LARGE SCALE GENOMIC DNA]</scope>
    <source>
        <strain evidence="2 3">ZY74</strain>
    </source>
</reference>
<dbReference type="InterPro" id="IPR004675">
    <property type="entry name" value="AhpD_core"/>
</dbReference>
<proteinExistence type="predicted"/>
<sequence>MSDRIRIKKASPDAYKAMMALESYLSTTRISPLHHELIRIRAAQINGCAYCVNIHTKDARKLGETEQRLYALSVWEETPFFTEEERAILALTEEVTLIHNKVSDEVYERAAKLFDEEYLAQLIMAIITINAWTRIGVSTRMSPE</sequence>
<evidence type="ECO:0000313" key="2">
    <source>
        <dbReference type="EMBL" id="RPE12940.1"/>
    </source>
</evidence>
<dbReference type="Pfam" id="PF02627">
    <property type="entry name" value="CMD"/>
    <property type="match status" value="1"/>
</dbReference>
<keyword evidence="3" id="KW-1185">Reference proteome</keyword>
<dbReference type="InterPro" id="IPR003779">
    <property type="entry name" value="CMD-like"/>
</dbReference>
<dbReference type="OrthoDB" id="9801997at2"/>
<gene>
    <name evidence="2" type="ORF">EGT74_05190</name>
</gene>
<dbReference type="AlphaFoldDB" id="A0A3N4QAA9"/>
<name>A0A3N4QAA9_9BACT</name>
<dbReference type="RefSeq" id="WP_123845455.1">
    <property type="nucleotide sequence ID" value="NZ_RPDH01000001.1"/>
</dbReference>
<dbReference type="Gene3D" id="1.20.1290.10">
    <property type="entry name" value="AhpD-like"/>
    <property type="match status" value="1"/>
</dbReference>
<dbReference type="PANTHER" id="PTHR34846">
    <property type="entry name" value="4-CARBOXYMUCONOLACTONE DECARBOXYLASE FAMILY PROTEIN (AFU_ORTHOLOGUE AFUA_6G11590)"/>
    <property type="match status" value="1"/>
</dbReference>
<dbReference type="NCBIfam" id="TIGR00778">
    <property type="entry name" value="ahpD_dom"/>
    <property type="match status" value="1"/>
</dbReference>
<organism evidence="2 3">
    <name type="scientific">Chitinophaga lutea</name>
    <dbReference type="NCBI Taxonomy" id="2488634"/>
    <lineage>
        <taxon>Bacteria</taxon>
        <taxon>Pseudomonadati</taxon>
        <taxon>Bacteroidota</taxon>
        <taxon>Chitinophagia</taxon>
        <taxon>Chitinophagales</taxon>
        <taxon>Chitinophagaceae</taxon>
        <taxon>Chitinophaga</taxon>
    </lineage>
</organism>
<dbReference type="GO" id="GO:0051920">
    <property type="term" value="F:peroxiredoxin activity"/>
    <property type="evidence" value="ECO:0007669"/>
    <property type="project" value="InterPro"/>
</dbReference>
<protein>
    <submittedName>
        <fullName evidence="2">Carboxymuconolactone decarboxylase family protein</fullName>
    </submittedName>
</protein>
<comment type="caution">
    <text evidence="2">The sequence shown here is derived from an EMBL/GenBank/DDBJ whole genome shotgun (WGS) entry which is preliminary data.</text>
</comment>
<accession>A0A3N4QAA9</accession>
<evidence type="ECO:0000313" key="3">
    <source>
        <dbReference type="Proteomes" id="UP000278351"/>
    </source>
</evidence>
<dbReference type="EMBL" id="RPDH01000001">
    <property type="protein sequence ID" value="RPE12940.1"/>
    <property type="molecule type" value="Genomic_DNA"/>
</dbReference>
<dbReference type="PANTHER" id="PTHR34846:SF10">
    <property type="entry name" value="CYTOPLASMIC PROTEIN"/>
    <property type="match status" value="1"/>
</dbReference>
<dbReference type="SUPFAM" id="SSF69118">
    <property type="entry name" value="AhpD-like"/>
    <property type="match status" value="1"/>
</dbReference>
<evidence type="ECO:0000259" key="1">
    <source>
        <dbReference type="Pfam" id="PF02627"/>
    </source>
</evidence>
<feature type="domain" description="Carboxymuconolactone decarboxylase-like" evidence="1">
    <location>
        <begin position="12"/>
        <end position="94"/>
    </location>
</feature>
<dbReference type="InterPro" id="IPR029032">
    <property type="entry name" value="AhpD-like"/>
</dbReference>
<dbReference type="Proteomes" id="UP000278351">
    <property type="component" value="Unassembled WGS sequence"/>
</dbReference>